<keyword evidence="12" id="KW-1185">Reference proteome</keyword>
<keyword evidence="6" id="KW-0418">Kinase</keyword>
<dbReference type="GO" id="GO:0016020">
    <property type="term" value="C:membrane"/>
    <property type="evidence" value="ECO:0007669"/>
    <property type="project" value="UniProtKB-SubCell"/>
</dbReference>
<dbReference type="PANTHER" id="PTHR43065:SF42">
    <property type="entry name" value="TWO-COMPONENT SENSOR PPRA"/>
    <property type="match status" value="1"/>
</dbReference>
<dbReference type="InterPro" id="IPR035965">
    <property type="entry name" value="PAS-like_dom_sf"/>
</dbReference>
<feature type="domain" description="Histidine kinase" evidence="8">
    <location>
        <begin position="435"/>
        <end position="645"/>
    </location>
</feature>
<dbReference type="Proteomes" id="UP000507962">
    <property type="component" value="Unassembled WGS sequence"/>
</dbReference>
<organism evidence="11 12">
    <name type="scientific">Desulfoluna butyratoxydans</name>
    <dbReference type="NCBI Taxonomy" id="231438"/>
    <lineage>
        <taxon>Bacteria</taxon>
        <taxon>Pseudomonadati</taxon>
        <taxon>Thermodesulfobacteriota</taxon>
        <taxon>Desulfobacteria</taxon>
        <taxon>Desulfobacterales</taxon>
        <taxon>Desulfolunaceae</taxon>
        <taxon>Desulfoluna</taxon>
    </lineage>
</organism>
<dbReference type="PROSITE" id="PS50885">
    <property type="entry name" value="HAMP"/>
    <property type="match status" value="1"/>
</dbReference>
<reference evidence="11 12" key="1">
    <citation type="submission" date="2019-03" db="EMBL/GenBank/DDBJ databases">
        <authorList>
            <person name="Nijsse B."/>
        </authorList>
    </citation>
    <scope>NUCLEOTIDE SEQUENCE [LARGE SCALE GENOMIC DNA]</scope>
    <source>
        <strain evidence="11">Desulfoluna butyratoxydans MSL71</strain>
    </source>
</reference>
<evidence type="ECO:0000259" key="10">
    <source>
        <dbReference type="PROSITE" id="PS50885"/>
    </source>
</evidence>
<dbReference type="InterPro" id="IPR021796">
    <property type="entry name" value="Tll0287-like_dom"/>
</dbReference>
<evidence type="ECO:0000256" key="4">
    <source>
        <dbReference type="ARBA" id="ARBA00022553"/>
    </source>
</evidence>
<dbReference type="PROSITE" id="PS50113">
    <property type="entry name" value="PAC"/>
    <property type="match status" value="1"/>
</dbReference>
<dbReference type="InterPro" id="IPR005467">
    <property type="entry name" value="His_kinase_dom"/>
</dbReference>
<evidence type="ECO:0000256" key="3">
    <source>
        <dbReference type="ARBA" id="ARBA00012438"/>
    </source>
</evidence>
<dbReference type="Pfam" id="PF11845">
    <property type="entry name" value="Tll0287-like"/>
    <property type="match status" value="1"/>
</dbReference>
<dbReference type="GO" id="GO:0000155">
    <property type="term" value="F:phosphorelay sensor kinase activity"/>
    <property type="evidence" value="ECO:0007669"/>
    <property type="project" value="InterPro"/>
</dbReference>
<dbReference type="Gene3D" id="1.10.287.130">
    <property type="match status" value="1"/>
</dbReference>
<dbReference type="InterPro" id="IPR003660">
    <property type="entry name" value="HAMP_dom"/>
</dbReference>
<dbReference type="SMART" id="SM00387">
    <property type="entry name" value="HATPase_c"/>
    <property type="match status" value="1"/>
</dbReference>
<keyword evidence="7" id="KW-0812">Transmembrane</keyword>
<evidence type="ECO:0000256" key="5">
    <source>
        <dbReference type="ARBA" id="ARBA00022679"/>
    </source>
</evidence>
<dbReference type="EMBL" id="CAADHO010000001">
    <property type="protein sequence ID" value="VFQ43195.1"/>
    <property type="molecule type" value="Genomic_DNA"/>
</dbReference>
<dbReference type="PANTHER" id="PTHR43065">
    <property type="entry name" value="SENSOR HISTIDINE KINASE"/>
    <property type="match status" value="1"/>
</dbReference>
<dbReference type="PROSITE" id="PS50109">
    <property type="entry name" value="HIS_KIN"/>
    <property type="match status" value="1"/>
</dbReference>
<evidence type="ECO:0000256" key="7">
    <source>
        <dbReference type="SAM" id="Phobius"/>
    </source>
</evidence>
<sequence>MKRRASLKNRFFAGASAILLLFCSVVSLVEYAWLSDQVEEQAAHNAARHLATASAIRTYAKDVLRPVMETELAANRFVIESMSTSYISREIMKNLNERFPEFTYKRAAGNPRNPLNRADPFEEERIAWFDTHREEAGWEGMITRSDGTHYVKMEPITVEASCLRCHGVPEDAPKELRERYGDTSSYGYAVGDVVAADTLYIPMTHYRIQIKEKAWGVFIVGFAALFCLMGLFRLLFNRTVHNRLSHLLETFTRLSGTSGDTPSDPIAAGDEVDRLALAFEEAAENLEAAHHDLTRSESKYRRLFEHSPNAILLFGADDRLTDINRAGLSLFKLDSMAEAFLMEAFHTLFWDGRDAATVDAQVKEGLVLYEKELSMVDRFGVRIDALVTATGLFDEASGRYLGMEMVLRDITRQKQINAHLAQTEKLASIGQLAAGFAHEINNPLGVISCYADLIDKQVKGNAQLKEDVGVITKHASLCTHVVESLLNFARVNKPEFLMHDLHGILDDILSILRHRMEKVGVTAQTRYLATGVELPLDPEKIRQLFMNLVINAIQAMDKGGELTVSTRLVDASHLEVTVADTGVGISPSDRTRIFEPFFTTKAKGVGTGLGLSVSYGIVRQHGGTIDVESTPGEGTCFMVTLPLRAKETKNKPPTDRG</sequence>
<dbReference type="Pfam" id="PF13188">
    <property type="entry name" value="PAS_8"/>
    <property type="match status" value="1"/>
</dbReference>
<keyword evidence="7" id="KW-1133">Transmembrane helix</keyword>
<dbReference type="PRINTS" id="PR00344">
    <property type="entry name" value="BCTRLSENSOR"/>
</dbReference>
<dbReference type="Gene3D" id="3.30.565.10">
    <property type="entry name" value="Histidine kinase-like ATPase, C-terminal domain"/>
    <property type="match status" value="1"/>
</dbReference>
<dbReference type="NCBIfam" id="TIGR00229">
    <property type="entry name" value="sensory_box"/>
    <property type="match status" value="1"/>
</dbReference>
<dbReference type="RefSeq" id="WP_180137375.1">
    <property type="nucleotide sequence ID" value="NZ_CAADHO010000001.1"/>
</dbReference>
<name>A0A4U8YHV8_9BACT</name>
<feature type="transmembrane region" description="Helical" evidence="7">
    <location>
        <begin position="214"/>
        <end position="236"/>
    </location>
</feature>
<dbReference type="Gene3D" id="6.10.340.10">
    <property type="match status" value="1"/>
</dbReference>
<evidence type="ECO:0000259" key="9">
    <source>
        <dbReference type="PROSITE" id="PS50113"/>
    </source>
</evidence>
<evidence type="ECO:0000313" key="11">
    <source>
        <dbReference type="EMBL" id="VFQ43195.1"/>
    </source>
</evidence>
<evidence type="ECO:0000259" key="8">
    <source>
        <dbReference type="PROSITE" id="PS50109"/>
    </source>
</evidence>
<evidence type="ECO:0000256" key="2">
    <source>
        <dbReference type="ARBA" id="ARBA00004370"/>
    </source>
</evidence>
<keyword evidence="4" id="KW-0597">Phosphoprotein</keyword>
<feature type="domain" description="PAC" evidence="9">
    <location>
        <begin position="369"/>
        <end position="422"/>
    </location>
</feature>
<dbReference type="InterPro" id="IPR000014">
    <property type="entry name" value="PAS"/>
</dbReference>
<dbReference type="Gene3D" id="3.30.450.20">
    <property type="entry name" value="PAS domain"/>
    <property type="match status" value="1"/>
</dbReference>
<dbReference type="CDD" id="cd00082">
    <property type="entry name" value="HisKA"/>
    <property type="match status" value="1"/>
</dbReference>
<dbReference type="SUPFAM" id="SSF47384">
    <property type="entry name" value="Homodimeric domain of signal transducing histidine kinase"/>
    <property type="match status" value="1"/>
</dbReference>
<comment type="catalytic activity">
    <reaction evidence="1">
        <text>ATP + protein L-histidine = ADP + protein N-phospho-L-histidine.</text>
        <dbReference type="EC" id="2.7.13.3"/>
    </reaction>
</comment>
<dbReference type="InterPro" id="IPR000700">
    <property type="entry name" value="PAS-assoc_C"/>
</dbReference>
<dbReference type="EC" id="2.7.13.3" evidence="3"/>
<dbReference type="SUPFAM" id="SSF55874">
    <property type="entry name" value="ATPase domain of HSP90 chaperone/DNA topoisomerase II/histidine kinase"/>
    <property type="match status" value="1"/>
</dbReference>
<evidence type="ECO:0000256" key="1">
    <source>
        <dbReference type="ARBA" id="ARBA00000085"/>
    </source>
</evidence>
<dbReference type="SMART" id="SM00388">
    <property type="entry name" value="HisKA"/>
    <property type="match status" value="1"/>
</dbReference>
<dbReference type="AlphaFoldDB" id="A0A4U8YHV8"/>
<dbReference type="Pfam" id="PF02518">
    <property type="entry name" value="HATPase_c"/>
    <property type="match status" value="1"/>
</dbReference>
<evidence type="ECO:0000313" key="12">
    <source>
        <dbReference type="Proteomes" id="UP000507962"/>
    </source>
</evidence>
<dbReference type="Pfam" id="PF00512">
    <property type="entry name" value="HisKA"/>
    <property type="match status" value="1"/>
</dbReference>
<evidence type="ECO:0000256" key="6">
    <source>
        <dbReference type="ARBA" id="ARBA00022777"/>
    </source>
</evidence>
<dbReference type="InterPro" id="IPR004358">
    <property type="entry name" value="Sig_transdc_His_kin-like_C"/>
</dbReference>
<gene>
    <name evidence="11" type="ORF">MSL71_8230</name>
</gene>
<keyword evidence="7" id="KW-0472">Membrane</keyword>
<dbReference type="InterPro" id="IPR003594">
    <property type="entry name" value="HATPase_dom"/>
</dbReference>
<dbReference type="SUPFAM" id="SSF55785">
    <property type="entry name" value="PYP-like sensor domain (PAS domain)"/>
    <property type="match status" value="1"/>
</dbReference>
<proteinExistence type="predicted"/>
<dbReference type="InterPro" id="IPR003661">
    <property type="entry name" value="HisK_dim/P_dom"/>
</dbReference>
<protein>
    <recommendedName>
        <fullName evidence="3">histidine kinase</fullName>
        <ecNumber evidence="3">2.7.13.3</ecNumber>
    </recommendedName>
</protein>
<dbReference type="InterPro" id="IPR036890">
    <property type="entry name" value="HATPase_C_sf"/>
</dbReference>
<comment type="subcellular location">
    <subcellularLocation>
        <location evidence="2">Membrane</location>
    </subcellularLocation>
</comment>
<accession>A0A4U8YHV8</accession>
<dbReference type="InterPro" id="IPR036097">
    <property type="entry name" value="HisK_dim/P_sf"/>
</dbReference>
<keyword evidence="5" id="KW-0808">Transferase</keyword>
<feature type="domain" description="HAMP" evidence="10">
    <location>
        <begin position="238"/>
        <end position="291"/>
    </location>
</feature>